<protein>
    <submittedName>
        <fullName evidence="2">Uncharacterized protein</fullName>
    </submittedName>
</protein>
<reference evidence="2" key="1">
    <citation type="submission" date="2023-10" db="EMBL/GenBank/DDBJ databases">
        <authorList>
            <person name="Chen Y."/>
            <person name="Shah S."/>
            <person name="Dougan E. K."/>
            <person name="Thang M."/>
            <person name="Chan C."/>
        </authorList>
    </citation>
    <scope>NUCLEOTIDE SEQUENCE [LARGE SCALE GENOMIC DNA]</scope>
</reference>
<evidence type="ECO:0000313" key="2">
    <source>
        <dbReference type="EMBL" id="CAK0852954.1"/>
    </source>
</evidence>
<keyword evidence="3" id="KW-1185">Reference proteome</keyword>
<proteinExistence type="predicted"/>
<accession>A0ABN9U3L4</accession>
<dbReference type="Proteomes" id="UP001189429">
    <property type="component" value="Unassembled WGS sequence"/>
</dbReference>
<comment type="caution">
    <text evidence="2">The sequence shown here is derived from an EMBL/GenBank/DDBJ whole genome shotgun (WGS) entry which is preliminary data.</text>
</comment>
<feature type="region of interest" description="Disordered" evidence="1">
    <location>
        <begin position="293"/>
        <end position="322"/>
    </location>
</feature>
<gene>
    <name evidence="2" type="ORF">PCOR1329_LOCUS44593</name>
</gene>
<organism evidence="2 3">
    <name type="scientific">Prorocentrum cordatum</name>
    <dbReference type="NCBI Taxonomy" id="2364126"/>
    <lineage>
        <taxon>Eukaryota</taxon>
        <taxon>Sar</taxon>
        <taxon>Alveolata</taxon>
        <taxon>Dinophyceae</taxon>
        <taxon>Prorocentrales</taxon>
        <taxon>Prorocentraceae</taxon>
        <taxon>Prorocentrum</taxon>
    </lineage>
</organism>
<dbReference type="EMBL" id="CAUYUJ010015360">
    <property type="protein sequence ID" value="CAK0852954.1"/>
    <property type="molecule type" value="Genomic_DNA"/>
</dbReference>
<feature type="compositionally biased region" description="Basic and acidic residues" evidence="1">
    <location>
        <begin position="311"/>
        <end position="322"/>
    </location>
</feature>
<evidence type="ECO:0000313" key="3">
    <source>
        <dbReference type="Proteomes" id="UP001189429"/>
    </source>
</evidence>
<name>A0ABN9U3L4_9DINO</name>
<sequence>MSAGSKAAAPGPAAKAVAKAKGAARKRVSAEVRLLCDLLHDKDVETHTVAEEVMKNRCKSLKFIVDELLKEPAKIQDIEVRVSKPIEELQESPVAGKKLRLCNPWDIGQTVVRGPNWDLAGYKEIDGGRDDALGVTVPPSEQVLQKWLAIQLFGAEGYSKHRDSRTGWFLGGWWINRSICAQFASSAENGGHFFKADDESQYDLCVVEGMSHMLNVDRIMAIMKTKATVDSLFETWLPEKMANNPSLQVEASVIQELWRMTTVWTKKQVEEIIGMEVKQQVNAEIAGNRVLAARKSNPKEEPKMNGPKVSKTIEKTAYHGRR</sequence>
<evidence type="ECO:0000256" key="1">
    <source>
        <dbReference type="SAM" id="MobiDB-lite"/>
    </source>
</evidence>